<dbReference type="EMBL" id="GBXM01103125">
    <property type="protein sequence ID" value="JAH05452.1"/>
    <property type="molecule type" value="Transcribed_RNA"/>
</dbReference>
<dbReference type="AlphaFoldDB" id="A0A0E9PMD3"/>
<accession>A0A0E9PMD3</accession>
<feature type="transmembrane region" description="Helical" evidence="1">
    <location>
        <begin position="34"/>
        <end position="58"/>
    </location>
</feature>
<reference evidence="2" key="1">
    <citation type="submission" date="2014-11" db="EMBL/GenBank/DDBJ databases">
        <authorList>
            <person name="Amaro Gonzalez C."/>
        </authorList>
    </citation>
    <scope>NUCLEOTIDE SEQUENCE</scope>
</reference>
<reference evidence="2" key="2">
    <citation type="journal article" date="2015" name="Fish Shellfish Immunol.">
        <title>Early steps in the European eel (Anguilla anguilla)-Vibrio vulnificus interaction in the gills: Role of the RtxA13 toxin.</title>
        <authorList>
            <person name="Callol A."/>
            <person name="Pajuelo D."/>
            <person name="Ebbesson L."/>
            <person name="Teles M."/>
            <person name="MacKenzie S."/>
            <person name="Amaro C."/>
        </authorList>
    </citation>
    <scope>NUCLEOTIDE SEQUENCE</scope>
</reference>
<protein>
    <submittedName>
        <fullName evidence="2">Uncharacterized protein</fullName>
    </submittedName>
</protein>
<evidence type="ECO:0000313" key="2">
    <source>
        <dbReference type="EMBL" id="JAH05452.1"/>
    </source>
</evidence>
<sequence length="61" mass="7127">MEGHVRWLELGVLSLKPHLTSILSKFNGSYGLQYTFYMSMQNNIVQSITYLLIFAYILNRI</sequence>
<organism evidence="2">
    <name type="scientific">Anguilla anguilla</name>
    <name type="common">European freshwater eel</name>
    <name type="synonym">Muraena anguilla</name>
    <dbReference type="NCBI Taxonomy" id="7936"/>
    <lineage>
        <taxon>Eukaryota</taxon>
        <taxon>Metazoa</taxon>
        <taxon>Chordata</taxon>
        <taxon>Craniata</taxon>
        <taxon>Vertebrata</taxon>
        <taxon>Euteleostomi</taxon>
        <taxon>Actinopterygii</taxon>
        <taxon>Neopterygii</taxon>
        <taxon>Teleostei</taxon>
        <taxon>Anguilliformes</taxon>
        <taxon>Anguillidae</taxon>
        <taxon>Anguilla</taxon>
    </lineage>
</organism>
<keyword evidence="1" id="KW-0812">Transmembrane</keyword>
<keyword evidence="1" id="KW-0472">Membrane</keyword>
<proteinExistence type="predicted"/>
<evidence type="ECO:0000256" key="1">
    <source>
        <dbReference type="SAM" id="Phobius"/>
    </source>
</evidence>
<name>A0A0E9PMD3_ANGAN</name>
<keyword evidence="1" id="KW-1133">Transmembrane helix</keyword>